<dbReference type="OrthoDB" id="5585685at2759"/>
<dbReference type="Pfam" id="PF10165">
    <property type="entry name" value="Ric8"/>
    <property type="match status" value="1"/>
</dbReference>
<dbReference type="PANTHER" id="PTHR12425:SF5">
    <property type="entry name" value="SYNEMBRYN"/>
    <property type="match status" value="1"/>
</dbReference>
<protein>
    <submittedName>
        <fullName evidence="7">Uncharacterized protein</fullName>
    </submittedName>
</protein>
<keyword evidence="3" id="KW-0963">Cytoplasm</keyword>
<evidence type="ECO:0000256" key="2">
    <source>
        <dbReference type="ARBA" id="ARBA00009049"/>
    </source>
</evidence>
<dbReference type="GO" id="GO:0005085">
    <property type="term" value="F:guanyl-nucleotide exchange factor activity"/>
    <property type="evidence" value="ECO:0007669"/>
    <property type="project" value="UniProtKB-KW"/>
</dbReference>
<dbReference type="InterPro" id="IPR008376">
    <property type="entry name" value="Chaperone_Ric-8_A/B"/>
</dbReference>
<dbReference type="InterPro" id="IPR026193">
    <property type="entry name" value="NDUFV3"/>
</dbReference>
<name>A0A8S1FBV7_9PELO</name>
<evidence type="ECO:0000256" key="6">
    <source>
        <dbReference type="SAM" id="MobiDB-lite"/>
    </source>
</evidence>
<dbReference type="InterPro" id="IPR019318">
    <property type="entry name" value="Gua_nucleotide_exch_fac_Ric8"/>
</dbReference>
<comment type="caution">
    <text evidence="7">The sequence shown here is derived from an EMBL/GenBank/DDBJ whole genome shotgun (WGS) entry which is preliminary data.</text>
</comment>
<accession>A0A8S1FBV7</accession>
<organism evidence="7 8">
    <name type="scientific">Caenorhabditis bovis</name>
    <dbReference type="NCBI Taxonomy" id="2654633"/>
    <lineage>
        <taxon>Eukaryota</taxon>
        <taxon>Metazoa</taxon>
        <taxon>Ecdysozoa</taxon>
        <taxon>Nematoda</taxon>
        <taxon>Chromadorea</taxon>
        <taxon>Rhabditida</taxon>
        <taxon>Rhabditina</taxon>
        <taxon>Rhabditomorpha</taxon>
        <taxon>Rhabditoidea</taxon>
        <taxon>Rhabditidae</taxon>
        <taxon>Peloderinae</taxon>
        <taxon>Caenorhabditis</taxon>
    </lineage>
</organism>
<dbReference type="PANTHER" id="PTHR12425">
    <property type="entry name" value="SYNEMBRYN"/>
    <property type="match status" value="1"/>
</dbReference>
<evidence type="ECO:0000256" key="3">
    <source>
        <dbReference type="ARBA" id="ARBA00022490"/>
    </source>
</evidence>
<feature type="region of interest" description="Disordered" evidence="6">
    <location>
        <begin position="522"/>
        <end position="558"/>
    </location>
</feature>
<dbReference type="GO" id="GO:0045271">
    <property type="term" value="C:respiratory chain complex I"/>
    <property type="evidence" value="ECO:0007669"/>
    <property type="project" value="InterPro"/>
</dbReference>
<dbReference type="Proteomes" id="UP000494206">
    <property type="component" value="Unassembled WGS sequence"/>
</dbReference>
<dbReference type="PRINTS" id="PR01802">
    <property type="entry name" value="SYNEMBRYN"/>
</dbReference>
<comment type="subcellular location">
    <subcellularLocation>
        <location evidence="1">Cytoplasm</location>
        <location evidence="1">Cell cortex</location>
    </subcellularLocation>
</comment>
<proteinExistence type="inferred from homology"/>
<keyword evidence="5" id="KW-0143">Chaperone</keyword>
<gene>
    <name evidence="7" type="ORF">CBOVIS_LOCUS11491</name>
</gene>
<evidence type="ECO:0000313" key="8">
    <source>
        <dbReference type="Proteomes" id="UP000494206"/>
    </source>
</evidence>
<dbReference type="GO" id="GO:0001965">
    <property type="term" value="F:G-protein alpha-subunit binding"/>
    <property type="evidence" value="ECO:0007669"/>
    <property type="project" value="TreeGrafter"/>
</dbReference>
<keyword evidence="8" id="KW-1185">Reference proteome</keyword>
<dbReference type="EMBL" id="CADEPM010000009">
    <property type="protein sequence ID" value="CAB3409895.1"/>
    <property type="molecule type" value="Genomic_DNA"/>
</dbReference>
<dbReference type="GO" id="GO:0007186">
    <property type="term" value="P:G protein-coupled receptor signaling pathway"/>
    <property type="evidence" value="ECO:0007669"/>
    <property type="project" value="TreeGrafter"/>
</dbReference>
<evidence type="ECO:0000313" key="7">
    <source>
        <dbReference type="EMBL" id="CAB3409895.1"/>
    </source>
</evidence>
<evidence type="ECO:0000256" key="5">
    <source>
        <dbReference type="ARBA" id="ARBA00023186"/>
    </source>
</evidence>
<dbReference type="Pfam" id="PF15880">
    <property type="entry name" value="NDUFV3"/>
    <property type="match status" value="1"/>
</dbReference>
<evidence type="ECO:0000256" key="1">
    <source>
        <dbReference type="ARBA" id="ARBA00004544"/>
    </source>
</evidence>
<reference evidence="7 8" key="1">
    <citation type="submission" date="2020-04" db="EMBL/GenBank/DDBJ databases">
        <authorList>
            <person name="Laetsch R D."/>
            <person name="Stevens L."/>
            <person name="Kumar S."/>
            <person name="Blaxter L. M."/>
        </authorList>
    </citation>
    <scope>NUCLEOTIDE SEQUENCE [LARGE SCALE GENOMIC DNA]</scope>
</reference>
<comment type="similarity">
    <text evidence="2">Belongs to the synembryn family.</text>
</comment>
<dbReference type="AlphaFoldDB" id="A0A8S1FBV7"/>
<dbReference type="GO" id="GO:0005938">
    <property type="term" value="C:cell cortex"/>
    <property type="evidence" value="ECO:0007669"/>
    <property type="project" value="UniProtKB-SubCell"/>
</dbReference>
<dbReference type="GO" id="GO:0005739">
    <property type="term" value="C:mitochondrion"/>
    <property type="evidence" value="ECO:0007669"/>
    <property type="project" value="InterPro"/>
</dbReference>
<keyword evidence="4" id="KW-0344">Guanine-nucleotide releasing factor</keyword>
<sequence length="623" mass="70889">MNRLVTASRIVRSYTTAAPKISTGIEHAEKAKQRQGGKPDWSLYKCDDYLKFDKYSFAQAEVTMEKDRVPQPSYKRADEMPKMTSFEHHEIKALHGKSNHDVLKFFADWNSKNKNLQSFGHIDYFAREEFAKLITAKRNETELAATFIETIRLLAREKTGIETLMTPDVCDFVLFNAGLPVKDGFEITQTNLHEAQKCLINTLFNSSKMRERFEHHAENSDLLISYLFELDTSKRNESAHKWIIPFPNDAAEEIWFLYHRIAFIVTALSRKLQNLWAHKDNTVDCLLLAVESLNANKNAKQIDYLRANEAMKTLFNVYCHASDDSLSKDKVRKINKALYNVVVAEDNSYNDETKQAAINSFSLPPVFPDIEILCTSPNSSTSGENFDDMTFTDKLLKYLESRLNELPPVASQTTSCTAADLIGPYFTTLSRLCRDSKYARRYCRMKILPPLKDKEVEKRPEEEDSLRGKIVRFMMMPTCAKDIAAQFLFVLCKKSVARMIKYTGFGHSAGLLANMGLLGQINEPKHDSDSEDSETEEYNSVKDNVNPVTGSLFPPDRGSFLEGMSEEQKEYEAMKLVDAMNKMMDAGIVKPGTIGEDGRVREVSHVLELTKNMPDVKDDSDSD</sequence>
<evidence type="ECO:0000256" key="4">
    <source>
        <dbReference type="ARBA" id="ARBA00022658"/>
    </source>
</evidence>